<gene>
    <name evidence="3" type="ORF">MA16_Dca024474</name>
</gene>
<proteinExistence type="predicted"/>
<keyword evidence="1" id="KW-0472">Membrane</keyword>
<reference evidence="3 4" key="1">
    <citation type="journal article" date="2016" name="Sci. Rep.">
        <title>The Dendrobium catenatum Lindl. genome sequence provides insights into polysaccharide synthase, floral development and adaptive evolution.</title>
        <authorList>
            <person name="Zhang G.Q."/>
            <person name="Xu Q."/>
            <person name="Bian C."/>
            <person name="Tsai W.C."/>
            <person name="Yeh C.M."/>
            <person name="Liu K.W."/>
            <person name="Yoshida K."/>
            <person name="Zhang L.S."/>
            <person name="Chang S.B."/>
            <person name="Chen F."/>
            <person name="Shi Y."/>
            <person name="Su Y.Y."/>
            <person name="Zhang Y.Q."/>
            <person name="Chen L.J."/>
            <person name="Yin Y."/>
            <person name="Lin M."/>
            <person name="Huang H."/>
            <person name="Deng H."/>
            <person name="Wang Z.W."/>
            <person name="Zhu S.L."/>
            <person name="Zhao X."/>
            <person name="Deng C."/>
            <person name="Niu S.C."/>
            <person name="Huang J."/>
            <person name="Wang M."/>
            <person name="Liu G.H."/>
            <person name="Yang H.J."/>
            <person name="Xiao X.J."/>
            <person name="Hsiao Y.Y."/>
            <person name="Wu W.L."/>
            <person name="Chen Y.Y."/>
            <person name="Mitsuda N."/>
            <person name="Ohme-Takagi M."/>
            <person name="Luo Y.B."/>
            <person name="Van de Peer Y."/>
            <person name="Liu Z.J."/>
        </authorList>
    </citation>
    <scope>NUCLEOTIDE SEQUENCE [LARGE SCALE GENOMIC DNA]</scope>
    <source>
        <tissue evidence="3">The whole plant</tissue>
    </source>
</reference>
<keyword evidence="1" id="KW-1133">Transmembrane helix</keyword>
<sequence length="110" mass="12360">MAHYIFLYLITCSLFMHLAMARQYPMTFELTANIQLREPFMANPPSSILAAMEPQIMAAAPVFSTHPKHRSFDKSMAGGEVIIGGLATAIFFVVFCYIRITRKRGEDGKL</sequence>
<reference evidence="3 4" key="2">
    <citation type="journal article" date="2017" name="Nature">
        <title>The Apostasia genome and the evolution of orchids.</title>
        <authorList>
            <person name="Zhang G.Q."/>
            <person name="Liu K.W."/>
            <person name="Li Z."/>
            <person name="Lohaus R."/>
            <person name="Hsiao Y.Y."/>
            <person name="Niu S.C."/>
            <person name="Wang J.Y."/>
            <person name="Lin Y.C."/>
            <person name="Xu Q."/>
            <person name="Chen L.J."/>
            <person name="Yoshida K."/>
            <person name="Fujiwara S."/>
            <person name="Wang Z.W."/>
            <person name="Zhang Y.Q."/>
            <person name="Mitsuda N."/>
            <person name="Wang M."/>
            <person name="Liu G.H."/>
            <person name="Pecoraro L."/>
            <person name="Huang H.X."/>
            <person name="Xiao X.J."/>
            <person name="Lin M."/>
            <person name="Wu X.Y."/>
            <person name="Wu W.L."/>
            <person name="Chen Y.Y."/>
            <person name="Chang S.B."/>
            <person name="Sakamoto S."/>
            <person name="Ohme-Takagi M."/>
            <person name="Yagi M."/>
            <person name="Zeng S.J."/>
            <person name="Shen C.Y."/>
            <person name="Yeh C.M."/>
            <person name="Luo Y.B."/>
            <person name="Tsai W.C."/>
            <person name="Van de Peer Y."/>
            <person name="Liu Z.J."/>
        </authorList>
    </citation>
    <scope>NUCLEOTIDE SEQUENCE [LARGE SCALE GENOMIC DNA]</scope>
    <source>
        <tissue evidence="3">The whole plant</tissue>
    </source>
</reference>
<dbReference type="PANTHER" id="PTHR34558:SF9">
    <property type="entry name" value="F3L24.15 PROTEIN"/>
    <property type="match status" value="1"/>
</dbReference>
<dbReference type="AlphaFoldDB" id="A0A2I0V988"/>
<keyword evidence="1" id="KW-0812">Transmembrane</keyword>
<dbReference type="PANTHER" id="PTHR34558">
    <property type="entry name" value="EXPRESSED PROTEIN"/>
    <property type="match status" value="1"/>
</dbReference>
<feature type="chain" id="PRO_5014180765" evidence="2">
    <location>
        <begin position="22"/>
        <end position="110"/>
    </location>
</feature>
<evidence type="ECO:0000313" key="4">
    <source>
        <dbReference type="Proteomes" id="UP000233837"/>
    </source>
</evidence>
<keyword evidence="4" id="KW-1185">Reference proteome</keyword>
<evidence type="ECO:0000313" key="3">
    <source>
        <dbReference type="EMBL" id="PKU59985.1"/>
    </source>
</evidence>
<dbReference type="EMBL" id="KZ504025">
    <property type="protein sequence ID" value="PKU59985.1"/>
    <property type="molecule type" value="Genomic_DNA"/>
</dbReference>
<accession>A0A2I0V988</accession>
<evidence type="ECO:0000256" key="2">
    <source>
        <dbReference type="SAM" id="SignalP"/>
    </source>
</evidence>
<name>A0A2I0V988_9ASPA</name>
<feature type="signal peptide" evidence="2">
    <location>
        <begin position="1"/>
        <end position="21"/>
    </location>
</feature>
<dbReference type="Proteomes" id="UP000233837">
    <property type="component" value="Unassembled WGS sequence"/>
</dbReference>
<evidence type="ECO:0000256" key="1">
    <source>
        <dbReference type="SAM" id="Phobius"/>
    </source>
</evidence>
<protein>
    <submittedName>
        <fullName evidence="3">Uncharacterized protein</fullName>
    </submittedName>
</protein>
<organism evidence="3 4">
    <name type="scientific">Dendrobium catenatum</name>
    <dbReference type="NCBI Taxonomy" id="906689"/>
    <lineage>
        <taxon>Eukaryota</taxon>
        <taxon>Viridiplantae</taxon>
        <taxon>Streptophyta</taxon>
        <taxon>Embryophyta</taxon>
        <taxon>Tracheophyta</taxon>
        <taxon>Spermatophyta</taxon>
        <taxon>Magnoliopsida</taxon>
        <taxon>Liliopsida</taxon>
        <taxon>Asparagales</taxon>
        <taxon>Orchidaceae</taxon>
        <taxon>Epidendroideae</taxon>
        <taxon>Malaxideae</taxon>
        <taxon>Dendrobiinae</taxon>
        <taxon>Dendrobium</taxon>
    </lineage>
</organism>
<keyword evidence="2" id="KW-0732">Signal</keyword>
<feature type="transmembrane region" description="Helical" evidence="1">
    <location>
        <begin position="81"/>
        <end position="100"/>
    </location>
</feature>